<evidence type="ECO:0000313" key="2">
    <source>
        <dbReference type="Proteomes" id="UP000236654"/>
    </source>
</evidence>
<gene>
    <name evidence="1" type="ORF">CW751_07705</name>
</gene>
<comment type="caution">
    <text evidence="1">The sequence shown here is derived from an EMBL/GenBank/DDBJ whole genome shotgun (WGS) entry which is preliminary data.</text>
</comment>
<reference evidence="1 2" key="1">
    <citation type="submission" date="2017-12" db="EMBL/GenBank/DDBJ databases">
        <title>The draft genome sequence of Brumimicrobium saltpan LHR20.</title>
        <authorList>
            <person name="Do Z.-J."/>
            <person name="Luo H.-R."/>
        </authorList>
    </citation>
    <scope>NUCLEOTIDE SEQUENCE [LARGE SCALE GENOMIC DNA]</scope>
    <source>
        <strain evidence="1 2">LHR20</strain>
    </source>
</reference>
<evidence type="ECO:0000313" key="1">
    <source>
        <dbReference type="EMBL" id="PKR81039.1"/>
    </source>
</evidence>
<dbReference type="Proteomes" id="UP000236654">
    <property type="component" value="Unassembled WGS sequence"/>
</dbReference>
<organism evidence="1 2">
    <name type="scientific">Brumimicrobium salinarum</name>
    <dbReference type="NCBI Taxonomy" id="2058658"/>
    <lineage>
        <taxon>Bacteria</taxon>
        <taxon>Pseudomonadati</taxon>
        <taxon>Bacteroidota</taxon>
        <taxon>Flavobacteriia</taxon>
        <taxon>Flavobacteriales</taxon>
        <taxon>Crocinitomicaceae</taxon>
        <taxon>Brumimicrobium</taxon>
    </lineage>
</organism>
<proteinExistence type="predicted"/>
<name>A0A2I0R3A3_9FLAO</name>
<protein>
    <submittedName>
        <fullName evidence="1">Uncharacterized protein</fullName>
    </submittedName>
</protein>
<dbReference type="AlphaFoldDB" id="A0A2I0R3A3"/>
<sequence length="182" mass="20598">MLQFLAVCMLIFNVYRQYLESASLTARRLVSILILFGGSGVAFAFHPIYEGDFSHQYREISLAGAHKDAFEQGLTMIALPGCGFCFEKLEEMKYVKKLYPQLPMHVLVINQDELALESYREESEGLIEVDFFPESTLLKNIITDGFPNLIYKPSGTDQKLINWSNSGFGSASWDYVLTEEGL</sequence>
<dbReference type="EMBL" id="PJNI01000007">
    <property type="protein sequence ID" value="PKR81039.1"/>
    <property type="molecule type" value="Genomic_DNA"/>
</dbReference>
<accession>A0A2I0R3A3</accession>
<keyword evidence="2" id="KW-1185">Reference proteome</keyword>